<name>A0A8J5HIG2_ZINOF</name>
<feature type="domain" description="Polymerase/histidinol phosphatase N-terminal" evidence="1">
    <location>
        <begin position="46"/>
        <end position="126"/>
    </location>
</feature>
<keyword evidence="3" id="KW-1185">Reference proteome</keyword>
<reference evidence="2 3" key="1">
    <citation type="submission" date="2020-08" db="EMBL/GenBank/DDBJ databases">
        <title>Plant Genome Project.</title>
        <authorList>
            <person name="Zhang R.-G."/>
        </authorList>
    </citation>
    <scope>NUCLEOTIDE SEQUENCE [LARGE SCALE GENOMIC DNA]</scope>
    <source>
        <tissue evidence="2">Rhizome</tissue>
    </source>
</reference>
<proteinExistence type="predicted"/>
<dbReference type="InterPro" id="IPR003141">
    <property type="entry name" value="Pol/His_phosphatase_N"/>
</dbReference>
<dbReference type="PANTHER" id="PTHR42924">
    <property type="entry name" value="EXONUCLEASE"/>
    <property type="match status" value="1"/>
</dbReference>
<dbReference type="FunFam" id="1.10.150.650:FF:000002">
    <property type="entry name" value="PHP domain-containing protein"/>
    <property type="match status" value="1"/>
</dbReference>
<dbReference type="CDD" id="cd07438">
    <property type="entry name" value="PHP_HisPPase_AMP"/>
    <property type="match status" value="1"/>
</dbReference>
<organism evidence="2 3">
    <name type="scientific">Zingiber officinale</name>
    <name type="common">Ginger</name>
    <name type="synonym">Amomum zingiber</name>
    <dbReference type="NCBI Taxonomy" id="94328"/>
    <lineage>
        <taxon>Eukaryota</taxon>
        <taxon>Viridiplantae</taxon>
        <taxon>Streptophyta</taxon>
        <taxon>Embryophyta</taxon>
        <taxon>Tracheophyta</taxon>
        <taxon>Spermatophyta</taxon>
        <taxon>Magnoliopsida</taxon>
        <taxon>Liliopsida</taxon>
        <taxon>Zingiberales</taxon>
        <taxon>Zingiberaceae</taxon>
        <taxon>Zingiber</taxon>
    </lineage>
</organism>
<gene>
    <name evidence="2" type="ORF">ZIOFF_015327</name>
</gene>
<dbReference type="PANTHER" id="PTHR42924:SF17">
    <property type="entry name" value="OS03G0192000 PROTEIN"/>
    <property type="match status" value="1"/>
</dbReference>
<dbReference type="SMART" id="SM00481">
    <property type="entry name" value="POLIIIAc"/>
    <property type="match status" value="1"/>
</dbReference>
<evidence type="ECO:0000313" key="2">
    <source>
        <dbReference type="EMBL" id="KAG6525371.1"/>
    </source>
</evidence>
<dbReference type="InterPro" id="IPR052018">
    <property type="entry name" value="PHP_domain"/>
</dbReference>
<dbReference type="GO" id="GO:0035312">
    <property type="term" value="F:5'-3' DNA exonuclease activity"/>
    <property type="evidence" value="ECO:0007669"/>
    <property type="project" value="TreeGrafter"/>
</dbReference>
<dbReference type="InterPro" id="IPR016195">
    <property type="entry name" value="Pol/histidinol_Pase-like"/>
</dbReference>
<dbReference type="GO" id="GO:0004534">
    <property type="term" value="F:5'-3' RNA exonuclease activity"/>
    <property type="evidence" value="ECO:0007669"/>
    <property type="project" value="TreeGrafter"/>
</dbReference>
<dbReference type="Gene3D" id="3.20.20.140">
    <property type="entry name" value="Metal-dependent hydrolases"/>
    <property type="match status" value="1"/>
</dbReference>
<dbReference type="Gene3D" id="1.10.150.650">
    <property type="match status" value="1"/>
</dbReference>
<comment type="caution">
    <text evidence="2">The sequence shown here is derived from an EMBL/GenBank/DDBJ whole genome shotgun (WGS) entry which is preliminary data.</text>
</comment>
<sequence>MGEQGLALSYVHDWVFRNPSDDAAAAADDQGFLPAAARKITDSVVFELHCHSNRSDGFLSPAALVERAHRNGVGFLTVLFSVDSFCFVNVLALTDHDTMAGISEAMQTAQKYGIRIIPGVEISAVCSPRFSKGQWFAHVIIYVAVFSYEEEAFLETKLISFHKEVHPLKPHLLILCMNDRREEAGIGEPVHILAYYGSSGPSRYEDLDNLLSNIRDGRYERAKNMLLKLAKLKVPIKWEHVAKITGEGVAPGRVHIARAMVEAGHVENLREAFNRYLYDGGPAYALGTEPSAEEVLQLIHRTGGISALAHPWALKNPIAVIRSLNAAGLHAMEVYRSDGKASGYGELADTHELIKIGGSDYHGRGGHDESDLGSVRLPLISIYRFLKVARPIWCNATKDILQNFAEDPSHTSLEKIMRFLMPNKFKGFSTANSAKDIVDLCVSSWLSKDEKEENDFDEIRHMLADTFISNCSAQMSLYSSR</sequence>
<evidence type="ECO:0000313" key="3">
    <source>
        <dbReference type="Proteomes" id="UP000734854"/>
    </source>
</evidence>
<dbReference type="Proteomes" id="UP000734854">
    <property type="component" value="Unassembled WGS sequence"/>
</dbReference>
<accession>A0A8J5HIG2</accession>
<dbReference type="EMBL" id="JACMSC010000004">
    <property type="protein sequence ID" value="KAG6525371.1"/>
    <property type="molecule type" value="Genomic_DNA"/>
</dbReference>
<dbReference type="SUPFAM" id="SSF89550">
    <property type="entry name" value="PHP domain-like"/>
    <property type="match status" value="1"/>
</dbReference>
<evidence type="ECO:0000259" key="1">
    <source>
        <dbReference type="SMART" id="SM00481"/>
    </source>
</evidence>
<protein>
    <recommendedName>
        <fullName evidence="1">Polymerase/histidinol phosphatase N-terminal domain-containing protein</fullName>
    </recommendedName>
</protein>
<dbReference type="AlphaFoldDB" id="A0A8J5HIG2"/>